<organism evidence="1 2">
    <name type="scientific">Stella humosa</name>
    <dbReference type="NCBI Taxonomy" id="94"/>
    <lineage>
        <taxon>Bacteria</taxon>
        <taxon>Pseudomonadati</taxon>
        <taxon>Pseudomonadota</taxon>
        <taxon>Alphaproteobacteria</taxon>
        <taxon>Rhodospirillales</taxon>
        <taxon>Stellaceae</taxon>
        <taxon>Stella</taxon>
    </lineage>
</organism>
<dbReference type="OrthoDB" id="5465390at2"/>
<evidence type="ECO:0000313" key="2">
    <source>
        <dbReference type="Proteomes" id="UP000278222"/>
    </source>
</evidence>
<dbReference type="EMBL" id="RJKX01000017">
    <property type="protein sequence ID" value="ROP83125.1"/>
    <property type="molecule type" value="Genomic_DNA"/>
</dbReference>
<keyword evidence="2" id="KW-1185">Reference proteome</keyword>
<evidence type="ECO:0000313" key="1">
    <source>
        <dbReference type="EMBL" id="ROP83125.1"/>
    </source>
</evidence>
<reference evidence="1 2" key="1">
    <citation type="submission" date="2018-11" db="EMBL/GenBank/DDBJ databases">
        <title>Genomic Encyclopedia of Type Strains, Phase IV (KMG-IV): sequencing the most valuable type-strain genomes for metagenomic binning, comparative biology and taxonomic classification.</title>
        <authorList>
            <person name="Goeker M."/>
        </authorList>
    </citation>
    <scope>NUCLEOTIDE SEQUENCE [LARGE SCALE GENOMIC DNA]</scope>
    <source>
        <strain evidence="1 2">DSM 5900</strain>
    </source>
</reference>
<dbReference type="AlphaFoldDB" id="A0A3N1L0T8"/>
<sequence>MMARPAALGILQLANTPMMLVGCPGNPATFDFPVRYRQVSGAWVDNVVAGDPAVEAAFVAAARALEQEGVAALTTACGFALRHQRAIAAVLRIPVATSSLLLLPSMLAAARPGGRIGVLTFDARHFSPDLLPLAGVAAPDRVAVMGIEGSESWERMSQPEVQITADILERDVLAAIDRLVAREANLAGLLFECGGFGPVSAAARRRTGLPVLDAIDNARLLMAGVG</sequence>
<dbReference type="Proteomes" id="UP000278222">
    <property type="component" value="Unassembled WGS sequence"/>
</dbReference>
<accession>A0A3N1L0T8</accession>
<gene>
    <name evidence="1" type="ORF">EDC65_4656</name>
</gene>
<name>A0A3N1L0T8_9PROT</name>
<dbReference type="PROSITE" id="PS51257">
    <property type="entry name" value="PROKAR_LIPOPROTEIN"/>
    <property type="match status" value="1"/>
</dbReference>
<evidence type="ECO:0008006" key="3">
    <source>
        <dbReference type="Google" id="ProtNLM"/>
    </source>
</evidence>
<comment type="caution">
    <text evidence="1">The sequence shown here is derived from an EMBL/GenBank/DDBJ whole genome shotgun (WGS) entry which is preliminary data.</text>
</comment>
<dbReference type="RefSeq" id="WP_123694109.1">
    <property type="nucleotide sequence ID" value="NZ_AP019700.1"/>
</dbReference>
<protein>
    <recommendedName>
        <fullName evidence="3">Asp/Glu/hydantoin racemase</fullName>
    </recommendedName>
</protein>
<proteinExistence type="predicted"/>